<organism evidence="1">
    <name type="scientific">Brugia malayi</name>
    <name type="common">Filarial nematode worm</name>
    <dbReference type="NCBI Taxonomy" id="6279"/>
    <lineage>
        <taxon>Eukaryota</taxon>
        <taxon>Metazoa</taxon>
        <taxon>Ecdysozoa</taxon>
        <taxon>Nematoda</taxon>
        <taxon>Chromadorea</taxon>
        <taxon>Rhabditida</taxon>
        <taxon>Spirurina</taxon>
        <taxon>Spiruromorpha</taxon>
        <taxon>Filarioidea</taxon>
        <taxon>Onchocercidae</taxon>
        <taxon>Brugia</taxon>
    </lineage>
</organism>
<reference evidence="1" key="1">
    <citation type="journal article" date="2007" name="Science">
        <title>Draft genome of the filarial nematode parasite Brugia malayi.</title>
        <authorList>
            <person name="Ghedin E."/>
            <person name="Wang S."/>
            <person name="Spiro D."/>
            <person name="Caler E."/>
            <person name="Zhao Q."/>
            <person name="Crabtree J."/>
            <person name="Allen J.E."/>
            <person name="Delcher A.L."/>
            <person name="Guiliano D.B."/>
            <person name="Miranda-Saavedra D."/>
            <person name="Angiuoli S.V."/>
            <person name="Creasy T."/>
            <person name="Amedeo P."/>
            <person name="Haas B."/>
            <person name="El-Sayed N.M."/>
            <person name="Wortman J.R."/>
            <person name="Feldblyum T."/>
            <person name="Tallon L."/>
            <person name="Schatz M."/>
            <person name="Shumway M."/>
            <person name="Koo H."/>
            <person name="Salzberg S.L."/>
            <person name="Schobel S."/>
            <person name="Pertea M."/>
            <person name="Pop M."/>
            <person name="White O."/>
            <person name="Barton G.J."/>
            <person name="Carlow C.K."/>
            <person name="Crawford M.J."/>
            <person name="Daub J."/>
            <person name="Dimmic M.W."/>
            <person name="Estes C.F."/>
            <person name="Foster J.M."/>
            <person name="Ganatra M."/>
            <person name="Gregory W.F."/>
            <person name="Johnson N.M."/>
            <person name="Jin J."/>
            <person name="Komuniecki R."/>
            <person name="Korf I."/>
            <person name="Kumar S."/>
            <person name="Laney S."/>
            <person name="Li B.W."/>
            <person name="Li W."/>
            <person name="Lindblom T.H."/>
            <person name="Lustigman S."/>
            <person name="Ma D."/>
            <person name="Maina C.V."/>
            <person name="Martin D.M."/>
            <person name="McCarter J.P."/>
            <person name="McReynolds L."/>
            <person name="Mitreva M."/>
            <person name="Nutman T.B."/>
            <person name="Parkinson J."/>
            <person name="Peregrin-Alvarez J.M."/>
            <person name="Poole C."/>
            <person name="Ren Q."/>
            <person name="Saunders L."/>
            <person name="Sluder A.E."/>
            <person name="Smith K."/>
            <person name="Stanke M."/>
            <person name="Unnasch T.R."/>
            <person name="Ware J."/>
            <person name="Wei A.D."/>
            <person name="Weil G."/>
            <person name="Williams D.J."/>
            <person name="Zhang Y."/>
            <person name="Williams S.A."/>
            <person name="Fraser-Liggett C."/>
            <person name="Slatko B."/>
            <person name="Blaxter M.L."/>
            <person name="Scott A.L."/>
        </authorList>
    </citation>
    <scope>NUCLEOTIDE SEQUENCE [LARGE SCALE GENOMIC DNA]</scope>
</reference>
<proteinExistence type="predicted"/>
<evidence type="ECO:0000313" key="1">
    <source>
        <dbReference type="EMBL" id="EDP30582.1"/>
    </source>
</evidence>
<gene>
    <name evidence="1" type="ORF">Bm1_44520</name>
</gene>
<accession>A8Q6V4</accession>
<protein>
    <submittedName>
        <fullName evidence="1">Uncharacterized protein</fullName>
    </submittedName>
</protein>
<dbReference type="AlphaFoldDB" id="A8Q6V4"/>
<sequence>MAAEIVNNEQQGSLEQLKIAGRKYVESLNSSSSKQHQIAAQLLTSTLSNTTEVPDQITKPLIRLTVLTCFTRLTNRHSQTSLYPVISTVVRENPATSMKHLAEAYASFFELHTTTSKWLVANSVLAVKWLFNLHNLIDLKHASVFNNYVSLTYLINFGHIA</sequence>
<dbReference type="EMBL" id="DS239418">
    <property type="protein sequence ID" value="EDP30582.1"/>
    <property type="molecule type" value="Genomic_DNA"/>
</dbReference>
<name>A8Q6V4_BRUMA</name>